<dbReference type="RefSeq" id="WP_390320927.1">
    <property type="nucleotide sequence ID" value="NZ_JBHSPB010000028.1"/>
</dbReference>
<keyword evidence="3" id="KW-0234">DNA repair</keyword>
<keyword evidence="1" id="KW-0227">DNA damage</keyword>
<dbReference type="Pfam" id="PF12705">
    <property type="entry name" value="PDDEXK_1"/>
    <property type="match status" value="1"/>
</dbReference>
<evidence type="ECO:0000313" key="5">
    <source>
        <dbReference type="EMBL" id="MFC5724466.1"/>
    </source>
</evidence>
<proteinExistence type="predicted"/>
<evidence type="ECO:0000313" key="6">
    <source>
        <dbReference type="Proteomes" id="UP001596083"/>
    </source>
</evidence>
<evidence type="ECO:0000259" key="4">
    <source>
        <dbReference type="Pfam" id="PF12705"/>
    </source>
</evidence>
<keyword evidence="2" id="KW-0547">Nucleotide-binding</keyword>
<dbReference type="InterPro" id="IPR038726">
    <property type="entry name" value="PDDEXK_AddAB-type"/>
</dbReference>
<feature type="domain" description="PD-(D/E)XK endonuclease-like" evidence="4">
    <location>
        <begin position="289"/>
        <end position="529"/>
    </location>
</feature>
<comment type="caution">
    <text evidence="5">The sequence shown here is derived from an EMBL/GenBank/DDBJ whole genome shotgun (WGS) entry which is preliminary data.</text>
</comment>
<keyword evidence="6" id="KW-1185">Reference proteome</keyword>
<evidence type="ECO:0000256" key="2">
    <source>
        <dbReference type="ARBA" id="ARBA00022806"/>
    </source>
</evidence>
<evidence type="ECO:0000256" key="3">
    <source>
        <dbReference type="ARBA" id="ARBA00023204"/>
    </source>
</evidence>
<gene>
    <name evidence="5" type="ORF">ACFP1Z_30355</name>
</gene>
<reference evidence="6" key="1">
    <citation type="journal article" date="2019" name="Int. J. Syst. Evol. Microbiol.">
        <title>The Global Catalogue of Microorganisms (GCM) 10K type strain sequencing project: providing services to taxonomists for standard genome sequencing and annotation.</title>
        <authorList>
            <consortium name="The Broad Institute Genomics Platform"/>
            <consortium name="The Broad Institute Genome Sequencing Center for Infectious Disease"/>
            <person name="Wu L."/>
            <person name="Ma J."/>
        </authorList>
    </citation>
    <scope>NUCLEOTIDE SEQUENCE [LARGE SCALE GENOMIC DNA]</scope>
    <source>
        <strain evidence="6">CGMCC 4.7304</strain>
    </source>
</reference>
<name>A0ABW0Z702_9ACTN</name>
<sequence length="542" mass="60113">MADCAAWHIRQWMTGDESLVRIGPGTGSGTEETLGCPARDAAKARPGIRTRVPSRLPHEHLETFTLGPVCEVLDLIEFDGEPLERALDALLDRPRPLHPGHLAYAEHAVRLYAGHPDPQGLIPVKPYWVVRKDNGRRWELYAWWRRYQSADGSVREYRRLRHADARESTPGEIAIAAYTAAFGSSASWPRHWSQEFTLHASPSRPTHVRIVEVGLGDGSRSVEFEGTVDEAKAYYDAHGDAHVRSVVKGGPERPGPACVDCKQFTGCGAVRRSPGALALPSRGLPLRKVSVSDLRYHAVCPAQGFLRSLHLPRPDEYSDAAKLGQAVHGWIEALHRRDGWPACTMADMPAAGENWTQGRWQVPDEEAELGRRMLLHHVDACPFQDSGLVERAEPESLRVVHDTAAQALVVAKPDLLYREDGSWVWRELKTTRTPSRRSGDLLDTYPQLALAVVLLEQGALGGDPDGSRVEVEILRPDGADPHVIDPTDPERLTKAQSVLRRYAGPWRADHTWEARPGRHCRSCPVSRWCASAAPGDDMEEQA</sequence>
<keyword evidence="2" id="KW-0378">Hydrolase</keyword>
<accession>A0ABW0Z702</accession>
<evidence type="ECO:0000256" key="1">
    <source>
        <dbReference type="ARBA" id="ARBA00022763"/>
    </source>
</evidence>
<dbReference type="Proteomes" id="UP001596083">
    <property type="component" value="Unassembled WGS sequence"/>
</dbReference>
<organism evidence="5 6">
    <name type="scientific">Streptomyces gamaensis</name>
    <dbReference type="NCBI Taxonomy" id="1763542"/>
    <lineage>
        <taxon>Bacteria</taxon>
        <taxon>Bacillati</taxon>
        <taxon>Actinomycetota</taxon>
        <taxon>Actinomycetes</taxon>
        <taxon>Kitasatosporales</taxon>
        <taxon>Streptomycetaceae</taxon>
        <taxon>Streptomyces</taxon>
    </lineage>
</organism>
<dbReference type="EMBL" id="JBHSPB010000028">
    <property type="protein sequence ID" value="MFC5724466.1"/>
    <property type="molecule type" value="Genomic_DNA"/>
</dbReference>
<keyword evidence="2" id="KW-0067">ATP-binding</keyword>
<keyword evidence="2" id="KW-0347">Helicase</keyword>
<protein>
    <submittedName>
        <fullName evidence="5">PD-(D/E)XK nuclease family protein</fullName>
    </submittedName>
</protein>